<evidence type="ECO:0000313" key="3">
    <source>
        <dbReference type="Proteomes" id="UP001431429"/>
    </source>
</evidence>
<dbReference type="Proteomes" id="UP001431429">
    <property type="component" value="Unassembled WGS sequence"/>
</dbReference>
<reference evidence="2" key="1">
    <citation type="submission" date="2022-06" db="EMBL/GenBank/DDBJ databases">
        <title>Genome public.</title>
        <authorList>
            <person name="Sun Q."/>
        </authorList>
    </citation>
    <scope>NUCLEOTIDE SEQUENCE</scope>
    <source>
        <strain evidence="2">CWNU-1</strain>
    </source>
</reference>
<name>A0ABT0USW8_9ACTN</name>
<keyword evidence="1" id="KW-0472">Membrane</keyword>
<keyword evidence="3" id="KW-1185">Reference proteome</keyword>
<organism evidence="2 3">
    <name type="scientific">Streptomyces albipurpureus</name>
    <dbReference type="NCBI Taxonomy" id="2897419"/>
    <lineage>
        <taxon>Bacteria</taxon>
        <taxon>Bacillati</taxon>
        <taxon>Actinomycetota</taxon>
        <taxon>Actinomycetes</taxon>
        <taxon>Kitasatosporales</taxon>
        <taxon>Streptomycetaceae</taxon>
        <taxon>Streptomyces</taxon>
    </lineage>
</organism>
<gene>
    <name evidence="2" type="ORF">NBG84_18850</name>
</gene>
<dbReference type="EMBL" id="JAMQAW010000024">
    <property type="protein sequence ID" value="MCM2390326.1"/>
    <property type="molecule type" value="Genomic_DNA"/>
</dbReference>
<proteinExistence type="predicted"/>
<sequence length="57" mass="6244">MIRSPVAERRPETARSSARGTWAVVKRFLGRAAWPTFAFGVVVLRCATVALAITDNL</sequence>
<accession>A0ABT0USW8</accession>
<evidence type="ECO:0000313" key="2">
    <source>
        <dbReference type="EMBL" id="MCM2390326.1"/>
    </source>
</evidence>
<dbReference type="RefSeq" id="WP_250920662.1">
    <property type="nucleotide sequence ID" value="NZ_JAMQAW010000024.1"/>
</dbReference>
<protein>
    <submittedName>
        <fullName evidence="2">Uncharacterized protein</fullName>
    </submittedName>
</protein>
<evidence type="ECO:0000256" key="1">
    <source>
        <dbReference type="SAM" id="Phobius"/>
    </source>
</evidence>
<feature type="transmembrane region" description="Helical" evidence="1">
    <location>
        <begin position="32"/>
        <end position="53"/>
    </location>
</feature>
<comment type="caution">
    <text evidence="2">The sequence shown here is derived from an EMBL/GenBank/DDBJ whole genome shotgun (WGS) entry which is preliminary data.</text>
</comment>
<keyword evidence="1" id="KW-0812">Transmembrane</keyword>
<keyword evidence="1" id="KW-1133">Transmembrane helix</keyword>